<reference evidence="3 4" key="1">
    <citation type="submission" date="2017-03" db="EMBL/GenBank/DDBJ databases">
        <title>Sulfur activation and transportation mechanism of thermophilic Archaea Acidianus manzaensis YN-25.</title>
        <authorList>
            <person name="Ma Y."/>
            <person name="Yang Y."/>
            <person name="Xia J."/>
        </authorList>
    </citation>
    <scope>NUCLEOTIDE SEQUENCE [LARGE SCALE GENOMIC DNA]</scope>
    <source>
        <strain evidence="3 4">YN-25</strain>
    </source>
</reference>
<evidence type="ECO:0000259" key="2">
    <source>
        <dbReference type="Pfam" id="PF03787"/>
    </source>
</evidence>
<evidence type="ECO:0000313" key="3">
    <source>
        <dbReference type="EMBL" id="ARM74571.1"/>
    </source>
</evidence>
<dbReference type="Proteomes" id="UP000193404">
    <property type="component" value="Chromosome"/>
</dbReference>
<evidence type="ECO:0000256" key="1">
    <source>
        <dbReference type="ARBA" id="ARBA00023118"/>
    </source>
</evidence>
<dbReference type="KEGG" id="aman:B6F84_00020"/>
<organism evidence="3 4">
    <name type="scientific">Acidianus manzaensis</name>
    <dbReference type="NCBI Taxonomy" id="282676"/>
    <lineage>
        <taxon>Archaea</taxon>
        <taxon>Thermoproteota</taxon>
        <taxon>Thermoprotei</taxon>
        <taxon>Sulfolobales</taxon>
        <taxon>Sulfolobaceae</taxon>
        <taxon>Acidianus</taxon>
    </lineage>
</organism>
<dbReference type="Pfam" id="PF03787">
    <property type="entry name" value="RAMPs"/>
    <property type="match status" value="1"/>
</dbReference>
<dbReference type="InterPro" id="IPR005537">
    <property type="entry name" value="RAMP_III_fam"/>
</dbReference>
<name>A0A1W6JWC3_9CREN</name>
<dbReference type="STRING" id="282676.B6F84_00020"/>
<evidence type="ECO:0000313" key="4">
    <source>
        <dbReference type="Proteomes" id="UP000193404"/>
    </source>
</evidence>
<dbReference type="AlphaFoldDB" id="A0A1W6JWC3"/>
<sequence length="202" mass="23053">MRFKVFIKNYTALTIGGGAEGRTDISLNDLIIPPSSIKGSMRTAINKFLPQNYTSCGKIRPEEITEKHKELGKPCDVCLLFGYPKSRDIGCFTINIVTDLEKLDKVSFTRVAIDDKTQKAVEGGLFSQEAISPESEVVIEVNFRDSCRERMLKLLLYSLSALRLWRLGRNAMIDLKIENICEKYKCDEEMKKIVTNLENYLW</sequence>
<dbReference type="OrthoDB" id="42533at2157"/>
<dbReference type="EMBL" id="CP020477">
    <property type="protein sequence ID" value="ARM74571.1"/>
    <property type="molecule type" value="Genomic_DNA"/>
</dbReference>
<feature type="domain" description="CRISPR type III-associated protein" evidence="2">
    <location>
        <begin position="11"/>
        <end position="168"/>
    </location>
</feature>
<gene>
    <name evidence="3" type="ORF">B6F84_00020</name>
</gene>
<protein>
    <recommendedName>
        <fullName evidence="2">CRISPR type III-associated protein domain-containing protein</fullName>
    </recommendedName>
</protein>
<dbReference type="GO" id="GO:0051607">
    <property type="term" value="P:defense response to virus"/>
    <property type="evidence" value="ECO:0007669"/>
    <property type="project" value="UniProtKB-KW"/>
</dbReference>
<dbReference type="RefSeq" id="WP_148690317.1">
    <property type="nucleotide sequence ID" value="NZ_CP020477.1"/>
</dbReference>
<keyword evidence="4" id="KW-1185">Reference proteome</keyword>
<keyword evidence="1" id="KW-0051">Antiviral defense</keyword>
<dbReference type="CDD" id="cd09726">
    <property type="entry name" value="RAMP_I_III"/>
    <property type="match status" value="1"/>
</dbReference>
<accession>A0A1W6JWC3</accession>
<proteinExistence type="predicted"/>
<dbReference type="GeneID" id="41589258"/>